<keyword evidence="5" id="KW-1185">Reference proteome</keyword>
<keyword evidence="2" id="KW-0677">Repeat</keyword>
<evidence type="ECO:0000256" key="3">
    <source>
        <dbReference type="PROSITE-ProRule" id="PRU00708"/>
    </source>
</evidence>
<dbReference type="PROSITE" id="PS51375">
    <property type="entry name" value="PPR"/>
    <property type="match status" value="1"/>
</dbReference>
<comment type="similarity">
    <text evidence="1">Belongs to the PPR family. P subfamily.</text>
</comment>
<accession>A0AAW1K688</accession>
<reference evidence="4" key="1">
    <citation type="submission" date="2024-03" db="EMBL/GenBank/DDBJ databases">
        <title>WGS assembly of Saponaria officinalis var. Norfolk2.</title>
        <authorList>
            <person name="Jenkins J."/>
            <person name="Shu S."/>
            <person name="Grimwood J."/>
            <person name="Barry K."/>
            <person name="Goodstein D."/>
            <person name="Schmutz J."/>
            <person name="Leebens-Mack J."/>
            <person name="Osbourn A."/>
        </authorList>
    </citation>
    <scope>NUCLEOTIDE SEQUENCE [LARGE SCALE GENOMIC DNA]</scope>
    <source>
        <strain evidence="4">JIC</strain>
    </source>
</reference>
<dbReference type="GO" id="GO:0005739">
    <property type="term" value="C:mitochondrion"/>
    <property type="evidence" value="ECO:0007669"/>
    <property type="project" value="TreeGrafter"/>
</dbReference>
<dbReference type="NCBIfam" id="TIGR00756">
    <property type="entry name" value="PPR"/>
    <property type="match status" value="1"/>
</dbReference>
<dbReference type="GO" id="GO:0003729">
    <property type="term" value="F:mRNA binding"/>
    <property type="evidence" value="ECO:0007669"/>
    <property type="project" value="UniProtKB-ARBA"/>
</dbReference>
<dbReference type="AlphaFoldDB" id="A0AAW1K688"/>
<dbReference type="InterPro" id="IPR002885">
    <property type="entry name" value="PPR_rpt"/>
</dbReference>
<name>A0AAW1K688_SAPOF</name>
<feature type="repeat" description="PPR" evidence="3">
    <location>
        <begin position="29"/>
        <end position="63"/>
    </location>
</feature>
<dbReference type="EMBL" id="JBDFQZ010000006">
    <property type="protein sequence ID" value="KAK9713575.1"/>
    <property type="molecule type" value="Genomic_DNA"/>
</dbReference>
<evidence type="ECO:0000256" key="2">
    <source>
        <dbReference type="ARBA" id="ARBA00022737"/>
    </source>
</evidence>
<evidence type="ECO:0000313" key="5">
    <source>
        <dbReference type="Proteomes" id="UP001443914"/>
    </source>
</evidence>
<gene>
    <name evidence="4" type="ORF">RND81_06G036500</name>
</gene>
<organism evidence="4 5">
    <name type="scientific">Saponaria officinalis</name>
    <name type="common">Common soapwort</name>
    <name type="synonym">Lychnis saponaria</name>
    <dbReference type="NCBI Taxonomy" id="3572"/>
    <lineage>
        <taxon>Eukaryota</taxon>
        <taxon>Viridiplantae</taxon>
        <taxon>Streptophyta</taxon>
        <taxon>Embryophyta</taxon>
        <taxon>Tracheophyta</taxon>
        <taxon>Spermatophyta</taxon>
        <taxon>Magnoliopsida</taxon>
        <taxon>eudicotyledons</taxon>
        <taxon>Gunneridae</taxon>
        <taxon>Pentapetalae</taxon>
        <taxon>Caryophyllales</taxon>
        <taxon>Caryophyllaceae</taxon>
        <taxon>Caryophylleae</taxon>
        <taxon>Saponaria</taxon>
    </lineage>
</organism>
<evidence type="ECO:0000313" key="4">
    <source>
        <dbReference type="EMBL" id="KAK9713575.1"/>
    </source>
</evidence>
<proteinExistence type="inferred from homology"/>
<dbReference type="PANTHER" id="PTHR45717:SF14">
    <property type="entry name" value="LARGE RIBOSOMAL SUBUNIT PROTEIN ML101 (RPPR4)"/>
    <property type="match status" value="1"/>
</dbReference>
<evidence type="ECO:0008006" key="6">
    <source>
        <dbReference type="Google" id="ProtNLM"/>
    </source>
</evidence>
<protein>
    <recommendedName>
        <fullName evidence="6">Pentatricopeptide repeat-containing protein</fullName>
    </recommendedName>
</protein>
<dbReference type="Proteomes" id="UP001443914">
    <property type="component" value="Unassembled WGS sequence"/>
</dbReference>
<dbReference type="PANTHER" id="PTHR45717">
    <property type="entry name" value="OS12G0527900 PROTEIN"/>
    <property type="match status" value="1"/>
</dbReference>
<dbReference type="Gene3D" id="1.25.40.10">
    <property type="entry name" value="Tetratricopeptide repeat domain"/>
    <property type="match status" value="1"/>
</dbReference>
<comment type="caution">
    <text evidence="4">The sequence shown here is derived from an EMBL/GenBank/DDBJ whole genome shotgun (WGS) entry which is preliminary data.</text>
</comment>
<dbReference type="InterPro" id="IPR011990">
    <property type="entry name" value="TPR-like_helical_dom_sf"/>
</dbReference>
<evidence type="ECO:0000256" key="1">
    <source>
        <dbReference type="ARBA" id="ARBA00007626"/>
    </source>
</evidence>
<sequence length="187" mass="20887">MLLVLANLKDLQAAEKCFSKWESSCATYDIRIANALMAAYLKDGSLQKARELRKRACKRGAKPNAKTWEIFLEHYLKAGEVKLAVNGIERAVAIGRGDGSKWVPSSEVVDAVMEHIEQSKDVDGAEAFVETLKKAIDNVDAKVFESLIRTYKAAEKTSPSMTRHLKMENIEQAFIGQTVFPWAIIVR</sequence>